<dbReference type="Pfam" id="PF02310">
    <property type="entry name" value="B12-binding"/>
    <property type="match status" value="1"/>
</dbReference>
<gene>
    <name evidence="2" type="ORF">S03H2_65038</name>
</gene>
<evidence type="ECO:0000259" key="1">
    <source>
        <dbReference type="Pfam" id="PF02310"/>
    </source>
</evidence>
<reference evidence="2" key="1">
    <citation type="journal article" date="2014" name="Front. Microbiol.">
        <title>High frequency of phylogenetically diverse reductive dehalogenase-homologous genes in deep subseafloor sedimentary metagenomes.</title>
        <authorList>
            <person name="Kawai M."/>
            <person name="Futagami T."/>
            <person name="Toyoda A."/>
            <person name="Takaki Y."/>
            <person name="Nishi S."/>
            <person name="Hori S."/>
            <person name="Arai W."/>
            <person name="Tsubouchi T."/>
            <person name="Morono Y."/>
            <person name="Uchiyama I."/>
            <person name="Ito T."/>
            <person name="Fujiyama A."/>
            <person name="Inagaki F."/>
            <person name="Takami H."/>
        </authorList>
    </citation>
    <scope>NUCLEOTIDE SEQUENCE</scope>
    <source>
        <strain evidence="2">Expedition CK06-06</strain>
    </source>
</reference>
<feature type="domain" description="B12-binding" evidence="1">
    <location>
        <begin position="25"/>
        <end position="106"/>
    </location>
</feature>
<feature type="non-terminal residue" evidence="2">
    <location>
        <position position="131"/>
    </location>
</feature>
<name>X1IP77_9ZZZZ</name>
<proteinExistence type="predicted"/>
<organism evidence="2">
    <name type="scientific">marine sediment metagenome</name>
    <dbReference type="NCBI Taxonomy" id="412755"/>
    <lineage>
        <taxon>unclassified sequences</taxon>
        <taxon>metagenomes</taxon>
        <taxon>ecological metagenomes</taxon>
    </lineage>
</organism>
<comment type="caution">
    <text evidence="2">The sequence shown here is derived from an EMBL/GenBank/DDBJ whole genome shotgun (WGS) entry which is preliminary data.</text>
</comment>
<dbReference type="InterPro" id="IPR006158">
    <property type="entry name" value="Cobalamin-bd"/>
</dbReference>
<sequence length="131" mass="15066">MRILLVNPPRFRGIPVIREERCEITELYSVLPPYSLLQIAALLRKEGHQVSLIDANGENITYEQLSHRLQDASYDALVFRFTPTTFDWDVEVAKLSKDLNPQAKTISICYTLRTMSEDVLARAPSLNIYIR</sequence>
<protein>
    <recommendedName>
        <fullName evidence="1">B12-binding domain-containing protein</fullName>
    </recommendedName>
</protein>
<dbReference type="GO" id="GO:0031419">
    <property type="term" value="F:cobalamin binding"/>
    <property type="evidence" value="ECO:0007669"/>
    <property type="project" value="InterPro"/>
</dbReference>
<dbReference type="EMBL" id="BARU01042311">
    <property type="protein sequence ID" value="GAH83477.1"/>
    <property type="molecule type" value="Genomic_DNA"/>
</dbReference>
<accession>X1IP77</accession>
<dbReference type="GO" id="GO:0046872">
    <property type="term" value="F:metal ion binding"/>
    <property type="evidence" value="ECO:0007669"/>
    <property type="project" value="InterPro"/>
</dbReference>
<dbReference type="AlphaFoldDB" id="X1IP77"/>
<evidence type="ECO:0000313" key="2">
    <source>
        <dbReference type="EMBL" id="GAH83477.1"/>
    </source>
</evidence>